<dbReference type="InterPro" id="IPR049855">
    <property type="entry name" value="DotG/IcmE-like_C"/>
</dbReference>
<feature type="compositionally biased region" description="Polar residues" evidence="1">
    <location>
        <begin position="108"/>
        <end position="125"/>
    </location>
</feature>
<protein>
    <submittedName>
        <fullName evidence="3">Uncharacterized protein</fullName>
    </submittedName>
</protein>
<dbReference type="CDD" id="cd16431">
    <property type="entry name" value="IcmE"/>
    <property type="match status" value="1"/>
</dbReference>
<dbReference type="Proteomes" id="UP000255529">
    <property type="component" value="Unassembled WGS sequence"/>
</dbReference>
<dbReference type="RefSeq" id="WP_115185030.1">
    <property type="nucleotide sequence ID" value="NZ_CAMKUF010000009.1"/>
</dbReference>
<dbReference type="AlphaFoldDB" id="A0A380D7N7"/>
<name>A0A380D7N7_9GAMM</name>
<evidence type="ECO:0000256" key="1">
    <source>
        <dbReference type="SAM" id="MobiDB-lite"/>
    </source>
</evidence>
<dbReference type="EMBL" id="UGYN01000003">
    <property type="protein sequence ID" value="SUJ85159.1"/>
    <property type="molecule type" value="Genomic_DNA"/>
</dbReference>
<sequence length="410" mass="42663">MAIEKDAASDGKKTAMVIVGAVVIIGAGVYLGWGYLNRPEPTPSQYKLNRVANNAPRNSAETVQYQRLQSEANTIGYKTADNGGTSFVASLRMSDINAEMPAPAPQPVNLNTTPVDTQQGSNPQNGGIAEDQKAALKGYLKTLNDRWKPGNMQLASAFGQGAQNQQGTNQPADTSAGGSFESWTQSLPGNAPTVTPASLEAQSKTRADIVVVPPNTRRPGVIDSAVDSDNLNSIVLAHIPAGVLAGASFTAQGVQLAGDGVVIHFTRMTLNGADYQVDAYALQDDTLQSAVASDVSNRYISRIFVPALASSVGGLGDLYKQQNTQILSTNAGTISGGTGKVSGSAVAGTIVGGLGANAGKVMTNDASRLPVKQVKVFKNQIVAIQFMKGVYESDRVNKSAVVTPLNAGEQ</sequence>
<feature type="transmembrane region" description="Helical" evidence="2">
    <location>
        <begin position="15"/>
        <end position="36"/>
    </location>
</feature>
<organism evidence="3 4">
    <name type="scientific">Serratia quinivorans</name>
    <dbReference type="NCBI Taxonomy" id="137545"/>
    <lineage>
        <taxon>Bacteria</taxon>
        <taxon>Pseudomonadati</taxon>
        <taxon>Pseudomonadota</taxon>
        <taxon>Gammaproteobacteria</taxon>
        <taxon>Enterobacterales</taxon>
        <taxon>Yersiniaceae</taxon>
        <taxon>Serratia</taxon>
    </lineage>
</organism>
<gene>
    <name evidence="3" type="ORF">NCTC11544_05851</name>
</gene>
<keyword evidence="2" id="KW-0812">Transmembrane</keyword>
<proteinExistence type="predicted"/>
<feature type="region of interest" description="Disordered" evidence="1">
    <location>
        <begin position="100"/>
        <end position="128"/>
    </location>
</feature>
<reference evidence="3 4" key="1">
    <citation type="submission" date="2018-06" db="EMBL/GenBank/DDBJ databases">
        <authorList>
            <consortium name="Pathogen Informatics"/>
            <person name="Doyle S."/>
        </authorList>
    </citation>
    <scope>NUCLEOTIDE SEQUENCE [LARGE SCALE GENOMIC DNA]</scope>
    <source>
        <strain evidence="3 4">NCTC11544</strain>
    </source>
</reference>
<evidence type="ECO:0000313" key="3">
    <source>
        <dbReference type="EMBL" id="SUJ85159.1"/>
    </source>
</evidence>
<evidence type="ECO:0000313" key="4">
    <source>
        <dbReference type="Proteomes" id="UP000255529"/>
    </source>
</evidence>
<feature type="compositionally biased region" description="Polar residues" evidence="1">
    <location>
        <begin position="171"/>
        <end position="199"/>
    </location>
</feature>
<keyword evidence="2" id="KW-1133">Transmembrane helix</keyword>
<keyword evidence="2" id="KW-0472">Membrane</keyword>
<accession>A0A380D7N7</accession>
<dbReference type="NCBIfam" id="NF033884">
    <property type="entry name" value="conj_TraO_IncI1"/>
    <property type="match status" value="1"/>
</dbReference>
<feature type="compositionally biased region" description="Low complexity" evidence="1">
    <location>
        <begin position="159"/>
        <end position="170"/>
    </location>
</feature>
<evidence type="ECO:0000256" key="2">
    <source>
        <dbReference type="SAM" id="Phobius"/>
    </source>
</evidence>
<feature type="region of interest" description="Disordered" evidence="1">
    <location>
        <begin position="159"/>
        <end position="199"/>
    </location>
</feature>